<evidence type="ECO:0000256" key="4">
    <source>
        <dbReference type="ARBA" id="ARBA00022777"/>
    </source>
</evidence>
<sequence length="290" mass="32728">MLKNTWWDWDIEFIAKGSFGPILKVCQRSDEQIYAVKVLLKAEVVRQGILQQCKDGVIIQKQVDHPFVQGLRECWQTSRLLFIMCDYQGAGDLHMLWRDCAPFAEGRARVFAAELGSAIGHVRLTDFGLCRRLCRGERAHTICGTIQYMAPEVLRGSPYNHTADWWSLGVLLFALVTGKFPVEPQCDHASMLLRVEEADIVPPATISHNLTILLSELLCSDPGLRLHRLGVFRARRFFQGLSFDPDSLQKLPLEINHSTGKLSSQIRPNPSLFRGFDWELPCGSKLPLAG</sequence>
<name>A0A401Q753_SCYTO</name>
<dbReference type="EMBL" id="BFAA01020054">
    <property type="protein sequence ID" value="GCB81215.1"/>
    <property type="molecule type" value="Genomic_DNA"/>
</dbReference>
<evidence type="ECO:0000256" key="2">
    <source>
        <dbReference type="ARBA" id="ARBA00022679"/>
    </source>
</evidence>
<dbReference type="InterPro" id="IPR011009">
    <property type="entry name" value="Kinase-like_dom_sf"/>
</dbReference>
<keyword evidence="2" id="KW-0808">Transferase</keyword>
<feature type="domain" description="Protein kinase" evidence="6">
    <location>
        <begin position="8"/>
        <end position="238"/>
    </location>
</feature>
<dbReference type="OrthoDB" id="3205605at2759"/>
<accession>A0A401Q753</accession>
<dbReference type="Gene3D" id="1.10.510.10">
    <property type="entry name" value="Transferase(Phosphotransferase) domain 1"/>
    <property type="match status" value="2"/>
</dbReference>
<dbReference type="PANTHER" id="PTHR24355:SF1">
    <property type="entry name" value="RIBOSOMAL PROTEIN S6 KINASE-RELATED PROTEIN"/>
    <property type="match status" value="1"/>
</dbReference>
<dbReference type="GO" id="GO:0004674">
    <property type="term" value="F:protein serine/threonine kinase activity"/>
    <property type="evidence" value="ECO:0007669"/>
    <property type="project" value="UniProtKB-KW"/>
</dbReference>
<dbReference type="Gene3D" id="3.30.200.20">
    <property type="entry name" value="Phosphorylase Kinase, domain 1"/>
    <property type="match status" value="1"/>
</dbReference>
<dbReference type="InterPro" id="IPR000719">
    <property type="entry name" value="Prot_kinase_dom"/>
</dbReference>
<dbReference type="STRING" id="75743.A0A401Q753"/>
<dbReference type="PANTHER" id="PTHR24355">
    <property type="entry name" value="G PROTEIN-COUPLED RECEPTOR KINASE/RIBOSOMAL PROTEIN S6 KINASE"/>
    <property type="match status" value="1"/>
</dbReference>
<proteinExistence type="predicted"/>
<dbReference type="GO" id="GO:0005524">
    <property type="term" value="F:ATP binding"/>
    <property type="evidence" value="ECO:0007669"/>
    <property type="project" value="UniProtKB-KW"/>
</dbReference>
<dbReference type="SUPFAM" id="SSF56112">
    <property type="entry name" value="Protein kinase-like (PK-like)"/>
    <property type="match status" value="1"/>
</dbReference>
<keyword evidence="4" id="KW-0418">Kinase</keyword>
<evidence type="ECO:0000256" key="5">
    <source>
        <dbReference type="ARBA" id="ARBA00022840"/>
    </source>
</evidence>
<dbReference type="Pfam" id="PF00069">
    <property type="entry name" value="Pkinase"/>
    <property type="match status" value="1"/>
</dbReference>
<evidence type="ECO:0000259" key="6">
    <source>
        <dbReference type="PROSITE" id="PS50011"/>
    </source>
</evidence>
<evidence type="ECO:0000313" key="8">
    <source>
        <dbReference type="Proteomes" id="UP000288216"/>
    </source>
</evidence>
<evidence type="ECO:0000256" key="1">
    <source>
        <dbReference type="ARBA" id="ARBA00022527"/>
    </source>
</evidence>
<evidence type="ECO:0000256" key="3">
    <source>
        <dbReference type="ARBA" id="ARBA00022741"/>
    </source>
</evidence>
<dbReference type="OMA" id="CALGHIR"/>
<dbReference type="PROSITE" id="PS50011">
    <property type="entry name" value="PROTEIN_KINASE_DOM"/>
    <property type="match status" value="1"/>
</dbReference>
<organism evidence="7 8">
    <name type="scientific">Scyliorhinus torazame</name>
    <name type="common">Cloudy catshark</name>
    <name type="synonym">Catulus torazame</name>
    <dbReference type="NCBI Taxonomy" id="75743"/>
    <lineage>
        <taxon>Eukaryota</taxon>
        <taxon>Metazoa</taxon>
        <taxon>Chordata</taxon>
        <taxon>Craniata</taxon>
        <taxon>Vertebrata</taxon>
        <taxon>Chondrichthyes</taxon>
        <taxon>Elasmobranchii</taxon>
        <taxon>Galeomorphii</taxon>
        <taxon>Galeoidea</taxon>
        <taxon>Carcharhiniformes</taxon>
        <taxon>Scyliorhinidae</taxon>
        <taxon>Scyliorhinus</taxon>
    </lineage>
</organism>
<evidence type="ECO:0000313" key="7">
    <source>
        <dbReference type="EMBL" id="GCB81215.1"/>
    </source>
</evidence>
<keyword evidence="3" id="KW-0547">Nucleotide-binding</keyword>
<dbReference type="Proteomes" id="UP000288216">
    <property type="component" value="Unassembled WGS sequence"/>
</dbReference>
<protein>
    <recommendedName>
        <fullName evidence="6">Protein kinase domain-containing protein</fullName>
    </recommendedName>
</protein>
<dbReference type="AlphaFoldDB" id="A0A401Q753"/>
<keyword evidence="5" id="KW-0067">ATP-binding</keyword>
<gene>
    <name evidence="7" type="ORF">scyTo_0021801</name>
</gene>
<keyword evidence="1" id="KW-0723">Serine/threonine-protein kinase</keyword>
<keyword evidence="8" id="KW-1185">Reference proteome</keyword>
<reference evidence="7 8" key="1">
    <citation type="journal article" date="2018" name="Nat. Ecol. Evol.">
        <title>Shark genomes provide insights into elasmobranch evolution and the origin of vertebrates.</title>
        <authorList>
            <person name="Hara Y"/>
            <person name="Yamaguchi K"/>
            <person name="Onimaru K"/>
            <person name="Kadota M"/>
            <person name="Koyanagi M"/>
            <person name="Keeley SD"/>
            <person name="Tatsumi K"/>
            <person name="Tanaka K"/>
            <person name="Motone F"/>
            <person name="Kageyama Y"/>
            <person name="Nozu R"/>
            <person name="Adachi N"/>
            <person name="Nishimura O"/>
            <person name="Nakagawa R"/>
            <person name="Tanegashima C"/>
            <person name="Kiyatake I"/>
            <person name="Matsumoto R"/>
            <person name="Murakumo K"/>
            <person name="Nishida K"/>
            <person name="Terakita A"/>
            <person name="Kuratani S"/>
            <person name="Sato K"/>
            <person name="Hyodo S Kuraku.S."/>
        </authorList>
    </citation>
    <scope>NUCLEOTIDE SEQUENCE [LARGE SCALE GENOMIC DNA]</scope>
</reference>
<comment type="caution">
    <text evidence="7">The sequence shown here is derived from an EMBL/GenBank/DDBJ whole genome shotgun (WGS) entry which is preliminary data.</text>
</comment>